<evidence type="ECO:0000256" key="3">
    <source>
        <dbReference type="ARBA" id="ARBA00022692"/>
    </source>
</evidence>
<evidence type="ECO:0000256" key="4">
    <source>
        <dbReference type="ARBA" id="ARBA00022989"/>
    </source>
</evidence>
<organism evidence="9 10">
    <name type="scientific">Henosepilachna vigintioctopunctata</name>
    <dbReference type="NCBI Taxonomy" id="420089"/>
    <lineage>
        <taxon>Eukaryota</taxon>
        <taxon>Metazoa</taxon>
        <taxon>Ecdysozoa</taxon>
        <taxon>Arthropoda</taxon>
        <taxon>Hexapoda</taxon>
        <taxon>Insecta</taxon>
        <taxon>Pterygota</taxon>
        <taxon>Neoptera</taxon>
        <taxon>Endopterygota</taxon>
        <taxon>Coleoptera</taxon>
        <taxon>Polyphaga</taxon>
        <taxon>Cucujiformia</taxon>
        <taxon>Coccinelloidea</taxon>
        <taxon>Coccinellidae</taxon>
        <taxon>Epilachninae</taxon>
        <taxon>Epilachnini</taxon>
        <taxon>Henosepilachna</taxon>
    </lineage>
</organism>
<keyword evidence="10" id="KW-1185">Reference proteome</keyword>
<keyword evidence="3 8" id="KW-0812">Transmembrane</keyword>
<evidence type="ECO:0000256" key="1">
    <source>
        <dbReference type="ARBA" id="ARBA00004651"/>
    </source>
</evidence>
<evidence type="ECO:0000256" key="5">
    <source>
        <dbReference type="ARBA" id="ARBA00023136"/>
    </source>
</evidence>
<evidence type="ECO:0000256" key="8">
    <source>
        <dbReference type="SAM" id="Phobius"/>
    </source>
</evidence>
<dbReference type="EMBL" id="JARQZJ010000050">
    <property type="protein sequence ID" value="KAK9878583.1"/>
    <property type="molecule type" value="Genomic_DNA"/>
</dbReference>
<dbReference type="AlphaFoldDB" id="A0AAW1UD92"/>
<feature type="transmembrane region" description="Helical" evidence="8">
    <location>
        <begin position="501"/>
        <end position="521"/>
    </location>
</feature>
<dbReference type="Proteomes" id="UP001431783">
    <property type="component" value="Unassembled WGS sequence"/>
</dbReference>
<reference evidence="9 10" key="1">
    <citation type="submission" date="2023-03" db="EMBL/GenBank/DDBJ databases">
        <title>Genome insight into feeding habits of ladybird beetles.</title>
        <authorList>
            <person name="Li H.-S."/>
            <person name="Huang Y.-H."/>
            <person name="Pang H."/>
        </authorList>
    </citation>
    <scope>NUCLEOTIDE SEQUENCE [LARGE SCALE GENOMIC DNA]</scope>
    <source>
        <strain evidence="9">SYSU_2023b</strain>
        <tissue evidence="9">Whole body</tissue>
    </source>
</reference>
<dbReference type="InterPro" id="IPR052192">
    <property type="entry name" value="Insect_Ionotropic_Sensory_Rcpt"/>
</dbReference>
<dbReference type="PANTHER" id="PTHR42643">
    <property type="entry name" value="IONOTROPIC RECEPTOR 20A-RELATED"/>
    <property type="match status" value="1"/>
</dbReference>
<keyword evidence="2" id="KW-1003">Cell membrane</keyword>
<evidence type="ECO:0000313" key="9">
    <source>
        <dbReference type="EMBL" id="KAK9878583.1"/>
    </source>
</evidence>
<keyword evidence="7" id="KW-0325">Glycoprotein</keyword>
<proteinExistence type="predicted"/>
<keyword evidence="4 8" id="KW-1133">Transmembrane helix</keyword>
<comment type="caution">
    <text evidence="9">The sequence shown here is derived from an EMBL/GenBank/DDBJ whole genome shotgun (WGS) entry which is preliminary data.</text>
</comment>
<evidence type="ECO:0000256" key="7">
    <source>
        <dbReference type="ARBA" id="ARBA00023180"/>
    </source>
</evidence>
<dbReference type="PANTHER" id="PTHR42643:SF24">
    <property type="entry name" value="IONOTROPIC RECEPTOR 60A"/>
    <property type="match status" value="1"/>
</dbReference>
<comment type="subcellular location">
    <subcellularLocation>
        <location evidence="1">Cell membrane</location>
        <topology evidence="1">Multi-pass membrane protein</topology>
    </subcellularLocation>
</comment>
<name>A0AAW1UD92_9CUCU</name>
<gene>
    <name evidence="9" type="ORF">WA026_022653</name>
</gene>
<dbReference type="SUPFAM" id="SSF53850">
    <property type="entry name" value="Periplasmic binding protein-like II"/>
    <property type="match status" value="1"/>
</dbReference>
<evidence type="ECO:0000313" key="10">
    <source>
        <dbReference type="Proteomes" id="UP001431783"/>
    </source>
</evidence>
<accession>A0AAW1UD92</accession>
<feature type="transmembrane region" description="Helical" evidence="8">
    <location>
        <begin position="318"/>
        <end position="336"/>
    </location>
</feature>
<dbReference type="GO" id="GO:0005886">
    <property type="term" value="C:plasma membrane"/>
    <property type="evidence" value="ECO:0007669"/>
    <property type="project" value="UniProtKB-SubCell"/>
</dbReference>
<keyword evidence="5 8" id="KW-0472">Membrane</keyword>
<evidence type="ECO:0000256" key="6">
    <source>
        <dbReference type="ARBA" id="ARBA00023170"/>
    </source>
</evidence>
<sequence length="528" mass="62096">MKISVHRFNVSLMLTQCINSILHWNTSPTDRISASSDSVNFNTTVLRLGYRNGDLLRGVLRNDFYILDNFAKFLSYQRRLVQLEMKYEYKFSSLSRILLIETTFPSKFAIKISNVFQNAIYLSSTTGTIFKYSSNNDSLVKLTNCENYLSQHSKLFSTIILNFGMISVGYIQNHIYTACANCTRPGIEIEILKLLLDYLDMTYKFEEVSPLLKDKRTFDIFVGGATHFHNEFVTQPYVEDFLKFFVPMPQKLDRWRYILLVFDTASWIGFLMTFMASVFIFIVIKYLEQARLRYDLIHFIFVIFLGRTERYRTRDIGLEFLIFSMVFWSAMMNYLFCSRLTFLLNGINYEDPIESPDDIIRNGLFVGITSPTNLKILHDIDEFANYSLNNIKDCRFNRCLPFITKRNMAFFAAVRPTRTLLRKHINPKTGQPYLKEMKKSFFTRKIAASTYPNHPIFPILNKHVKYLMESGISERIIKKYDIPYLDDLTSEPIRSLKFEHIIAPLFILTIGLTISLIFFFFELRKWER</sequence>
<feature type="transmembrane region" description="Helical" evidence="8">
    <location>
        <begin position="257"/>
        <end position="284"/>
    </location>
</feature>
<evidence type="ECO:0008006" key="11">
    <source>
        <dbReference type="Google" id="ProtNLM"/>
    </source>
</evidence>
<evidence type="ECO:0000256" key="2">
    <source>
        <dbReference type="ARBA" id="ARBA00022475"/>
    </source>
</evidence>
<protein>
    <recommendedName>
        <fullName evidence="11">Ionotropic receptor</fullName>
    </recommendedName>
</protein>
<keyword evidence="6" id="KW-0675">Receptor</keyword>